<evidence type="ECO:0000259" key="13">
    <source>
        <dbReference type="PROSITE" id="PS50137"/>
    </source>
</evidence>
<dbReference type="PROSITE" id="PS00108">
    <property type="entry name" value="PROTEIN_KINASE_ST"/>
    <property type="match status" value="1"/>
</dbReference>
<keyword evidence="2" id="KW-0723">Serine/threonine-protein kinase</keyword>
<dbReference type="Gene3D" id="3.30.160.20">
    <property type="match status" value="2"/>
</dbReference>
<organism evidence="14 15">
    <name type="scientific">Leptobrachium leishanense</name>
    <name type="common">Leishan spiny toad</name>
    <dbReference type="NCBI Taxonomy" id="445787"/>
    <lineage>
        <taxon>Eukaryota</taxon>
        <taxon>Metazoa</taxon>
        <taxon>Chordata</taxon>
        <taxon>Craniata</taxon>
        <taxon>Vertebrata</taxon>
        <taxon>Euteleostomi</taxon>
        <taxon>Amphibia</taxon>
        <taxon>Batrachia</taxon>
        <taxon>Anura</taxon>
        <taxon>Pelobatoidea</taxon>
        <taxon>Megophryidae</taxon>
        <taxon>Leptobrachium</taxon>
    </lineage>
</organism>
<dbReference type="SMART" id="SM00358">
    <property type="entry name" value="DSRM"/>
    <property type="match status" value="2"/>
</dbReference>
<evidence type="ECO:0000256" key="10">
    <source>
        <dbReference type="PROSITE-ProRule" id="PRU10141"/>
    </source>
</evidence>
<feature type="compositionally biased region" description="Low complexity" evidence="11">
    <location>
        <begin position="272"/>
        <end position="281"/>
    </location>
</feature>
<feature type="region of interest" description="Disordered" evidence="11">
    <location>
        <begin position="269"/>
        <end position="319"/>
    </location>
</feature>
<dbReference type="GO" id="GO:0005737">
    <property type="term" value="C:cytoplasm"/>
    <property type="evidence" value="ECO:0007669"/>
    <property type="project" value="TreeGrafter"/>
</dbReference>
<dbReference type="InterPro" id="IPR011009">
    <property type="entry name" value="Kinase-like_dom_sf"/>
</dbReference>
<keyword evidence="3" id="KW-0597">Phosphoprotein</keyword>
<dbReference type="InterPro" id="IPR000719">
    <property type="entry name" value="Prot_kinase_dom"/>
</dbReference>
<reference evidence="14" key="2">
    <citation type="submission" date="2025-09" db="UniProtKB">
        <authorList>
            <consortium name="Ensembl"/>
        </authorList>
    </citation>
    <scope>IDENTIFICATION</scope>
</reference>
<accession>A0A8C5MBX8</accession>
<evidence type="ECO:0000313" key="15">
    <source>
        <dbReference type="Proteomes" id="UP000694569"/>
    </source>
</evidence>
<dbReference type="Ensembl" id="ENSLLET00000010210.1">
    <property type="protein sequence ID" value="ENSLLEP00000009829.1"/>
    <property type="gene ID" value="ENSLLEG00000006165.1"/>
</dbReference>
<dbReference type="GO" id="GO:0005524">
    <property type="term" value="F:ATP binding"/>
    <property type="evidence" value="ECO:0007669"/>
    <property type="project" value="UniProtKB-UniRule"/>
</dbReference>
<feature type="region of interest" description="Disordered" evidence="11">
    <location>
        <begin position="141"/>
        <end position="176"/>
    </location>
</feature>
<proteinExistence type="inferred from homology"/>
<evidence type="ECO:0000259" key="12">
    <source>
        <dbReference type="PROSITE" id="PS50011"/>
    </source>
</evidence>
<dbReference type="Gene3D" id="1.10.510.10">
    <property type="entry name" value="Transferase(Phosphotransferase) domain 1"/>
    <property type="match status" value="1"/>
</dbReference>
<name>A0A8C5MBX8_9ANUR</name>
<keyword evidence="15" id="KW-1185">Reference proteome</keyword>
<dbReference type="Pfam" id="PF00069">
    <property type="entry name" value="Pkinase"/>
    <property type="match status" value="1"/>
</dbReference>
<evidence type="ECO:0000256" key="5">
    <source>
        <dbReference type="ARBA" id="ARBA00022741"/>
    </source>
</evidence>
<keyword evidence="7 10" id="KW-0067">ATP-binding</keyword>
<reference evidence="14" key="1">
    <citation type="submission" date="2025-08" db="UniProtKB">
        <authorList>
            <consortium name="Ensembl"/>
        </authorList>
    </citation>
    <scope>IDENTIFICATION</scope>
</reference>
<evidence type="ECO:0000256" key="9">
    <source>
        <dbReference type="PROSITE-ProRule" id="PRU00266"/>
    </source>
</evidence>
<dbReference type="GO" id="GO:0003723">
    <property type="term" value="F:RNA binding"/>
    <property type="evidence" value="ECO:0007669"/>
    <property type="project" value="UniProtKB-UniRule"/>
</dbReference>
<protein>
    <recommendedName>
        <fullName evidence="1">non-specific serine/threonine protein kinase</fullName>
        <ecNumber evidence="1">2.7.11.1</ecNumber>
    </recommendedName>
</protein>
<dbReference type="PROSITE" id="PS00107">
    <property type="entry name" value="PROTEIN_KINASE_ATP"/>
    <property type="match status" value="1"/>
</dbReference>
<dbReference type="InterPro" id="IPR017441">
    <property type="entry name" value="Protein_kinase_ATP_BS"/>
</dbReference>
<feature type="domain" description="DRBM" evidence="13">
    <location>
        <begin position="181"/>
        <end position="249"/>
    </location>
</feature>
<feature type="binding site" evidence="10">
    <location>
        <position position="354"/>
    </location>
    <ligand>
        <name>ATP</name>
        <dbReference type="ChEBI" id="CHEBI:30616"/>
    </ligand>
</feature>
<dbReference type="InterPro" id="IPR014720">
    <property type="entry name" value="dsRBD_dom"/>
</dbReference>
<evidence type="ECO:0000256" key="8">
    <source>
        <dbReference type="ARBA" id="ARBA00037982"/>
    </source>
</evidence>
<dbReference type="InterPro" id="IPR008271">
    <property type="entry name" value="Ser/Thr_kinase_AS"/>
</dbReference>
<feature type="compositionally biased region" description="Polar residues" evidence="11">
    <location>
        <begin position="290"/>
        <end position="299"/>
    </location>
</feature>
<comment type="similarity">
    <text evidence="8">Belongs to the protein kinase superfamily. Ser/Thr protein kinase family. GCN2 subfamily.</text>
</comment>
<evidence type="ECO:0000256" key="1">
    <source>
        <dbReference type="ARBA" id="ARBA00012513"/>
    </source>
</evidence>
<dbReference type="PANTHER" id="PTHR11042">
    <property type="entry name" value="EUKARYOTIC TRANSLATION INITIATION FACTOR 2-ALPHA KINASE EIF2-ALPHA KINASE -RELATED"/>
    <property type="match status" value="1"/>
</dbReference>
<evidence type="ECO:0000256" key="7">
    <source>
        <dbReference type="ARBA" id="ARBA00022840"/>
    </source>
</evidence>
<dbReference type="PANTHER" id="PTHR11042:SF194">
    <property type="entry name" value="DOUBLE-STRANDED RNA ACTIVATED PROTEIN KINASE"/>
    <property type="match status" value="1"/>
</dbReference>
<dbReference type="GO" id="GO:0005634">
    <property type="term" value="C:nucleus"/>
    <property type="evidence" value="ECO:0007669"/>
    <property type="project" value="TreeGrafter"/>
</dbReference>
<feature type="compositionally biased region" description="Low complexity" evidence="11">
    <location>
        <begin position="301"/>
        <end position="319"/>
    </location>
</feature>
<evidence type="ECO:0000256" key="3">
    <source>
        <dbReference type="ARBA" id="ARBA00022553"/>
    </source>
</evidence>
<dbReference type="SUPFAM" id="SSF54768">
    <property type="entry name" value="dsRNA-binding domain-like"/>
    <property type="match status" value="2"/>
</dbReference>
<evidence type="ECO:0000256" key="11">
    <source>
        <dbReference type="SAM" id="MobiDB-lite"/>
    </source>
</evidence>
<evidence type="ECO:0000313" key="14">
    <source>
        <dbReference type="Ensembl" id="ENSLLEP00000009829.1"/>
    </source>
</evidence>
<dbReference type="EC" id="2.7.11.1" evidence="1"/>
<feature type="domain" description="Protein kinase" evidence="12">
    <location>
        <begin position="325"/>
        <end position="591"/>
    </location>
</feature>
<dbReference type="SMART" id="SM00220">
    <property type="entry name" value="S_TKc"/>
    <property type="match status" value="1"/>
</dbReference>
<dbReference type="FunFam" id="1.10.510.10:FF:000251">
    <property type="entry name" value="eukaryotic translation initiation factor 2-alpha kinase 3"/>
    <property type="match status" value="1"/>
</dbReference>
<dbReference type="SUPFAM" id="SSF56112">
    <property type="entry name" value="Protein kinase-like (PK-like)"/>
    <property type="match status" value="1"/>
</dbReference>
<dbReference type="AlphaFoldDB" id="A0A8C5MBX8"/>
<dbReference type="PROSITE" id="PS50011">
    <property type="entry name" value="PROTEIN_KINASE_DOM"/>
    <property type="match status" value="1"/>
</dbReference>
<dbReference type="GeneTree" id="ENSGT00940000163863"/>
<dbReference type="Pfam" id="PF00035">
    <property type="entry name" value="dsrm"/>
    <property type="match status" value="2"/>
</dbReference>
<keyword evidence="6" id="KW-0418">Kinase</keyword>
<feature type="compositionally biased region" description="Low complexity" evidence="11">
    <location>
        <begin position="150"/>
        <end position="160"/>
    </location>
</feature>
<evidence type="ECO:0000256" key="2">
    <source>
        <dbReference type="ARBA" id="ARBA00022527"/>
    </source>
</evidence>
<keyword evidence="4" id="KW-0808">Transferase</keyword>
<dbReference type="GO" id="GO:0004694">
    <property type="term" value="F:eukaryotic translation initiation factor 2alpha kinase activity"/>
    <property type="evidence" value="ECO:0007669"/>
    <property type="project" value="TreeGrafter"/>
</dbReference>
<dbReference type="InterPro" id="IPR050339">
    <property type="entry name" value="CC_SR_Kinase"/>
</dbReference>
<dbReference type="Proteomes" id="UP000694569">
    <property type="component" value="Unplaced"/>
</dbReference>
<dbReference type="OrthoDB" id="341578at2759"/>
<keyword evidence="9" id="KW-0694">RNA-binding</keyword>
<keyword evidence="5 10" id="KW-0547">Nucleotide-binding</keyword>
<dbReference type="Gene3D" id="3.30.200.20">
    <property type="entry name" value="Phosphorylase Kinase, domain 1"/>
    <property type="match status" value="1"/>
</dbReference>
<sequence>MVELARVNNPSSVLYPVPQLIVYDAVSLLMQNFFFIKPKNGEKVKTLDGNKAGIMRLVVVMAAVLDEDKNCRGLLTTYCLRNTLTLKFEPAKQEGPSHNPTFTSYVYVNNELVGEGCAAKKKTAENLAAKMALTTLENREPQALPPVNPQAPQASQPVAAAREEPLGSGSGTSPNNVQRVNYVGQMNELCSKFNLLGTFLDVNRSGPHHDPKFYLRAKIDATSYPVASGKNRKLAKQRAAFLALVQLKETYPEELQNVCPGADIEELGSDNSSFSGSTAGRSSERRSLENGATSLSSDGISFRSSSTMIPSSPSSVKSNGPLDGYEDITVLGAGSFGKVFKATYILDGICCAVKQIKLKDKKSISEVKTLARLVHPNIVRYNHSWTADTCYMDGRSTDSSCSEAGGTQKWLFIRMELCEHGNLKKWIGKKEKVEKHKSLDIFRQLVDGVAFIHLNKLIHRDIKPANILFASETDIKISDFGLVTEMTGENENQALQRTQGTGTPSYMAPEQRNDKYENEVDIFPLGLILFELLCIFGSYHEKQREWVNIRQGELPVAFKKQNPYEETMIREMLSEDPKKRPTASKLKELFVKVQLMDSRTY</sequence>
<dbReference type="PROSITE" id="PS50137">
    <property type="entry name" value="DS_RBD"/>
    <property type="match status" value="2"/>
</dbReference>
<evidence type="ECO:0000256" key="6">
    <source>
        <dbReference type="ARBA" id="ARBA00022777"/>
    </source>
</evidence>
<dbReference type="CDD" id="cd10845">
    <property type="entry name" value="DSRM_RNAse_III_family"/>
    <property type="match status" value="1"/>
</dbReference>
<evidence type="ECO:0000256" key="4">
    <source>
        <dbReference type="ARBA" id="ARBA00022679"/>
    </source>
</evidence>
<feature type="domain" description="DRBM" evidence="13">
    <location>
        <begin position="70"/>
        <end position="138"/>
    </location>
</feature>